<dbReference type="RefSeq" id="WP_219664244.1">
    <property type="nucleotide sequence ID" value="NZ_CP063064.1"/>
</dbReference>
<dbReference type="HAMAP" id="MF_02126">
    <property type="entry name" value="RF_methyltr_PrmC"/>
    <property type="match status" value="1"/>
</dbReference>
<dbReference type="Gene3D" id="1.10.8.10">
    <property type="entry name" value="DNA helicase RuvA subunit, C-terminal domain"/>
    <property type="match status" value="1"/>
</dbReference>
<sequence>MKKLIREASEYLESRGVRFPQREAEDIMMDLLGVPSRGILYGLRCLSNRAQKAYWKCVKKRGSRYPTAYIHGKVRFLGMELQVSPEVLIPRQETEVFVEKVIDYLQTHKEKKNFYDVCCGSGCIGLAVKKHCPHVDVVLSDVCPKALAVARSNAERNGLLVHFLLGDLFEPFSAPADAFVCNPPYLSYKEFFESDPEVRCHEPWKALVGGVSGLEFYRRIAAHIREILVPGGVGWLEIGSTQGESVKQIFCSKGIRGLVLKDYAQLDRFFFLENQAGDAVSSGEISGFFER</sequence>
<evidence type="ECO:0000256" key="2">
    <source>
        <dbReference type="ARBA" id="ARBA00022679"/>
    </source>
</evidence>
<dbReference type="Pfam" id="PF17827">
    <property type="entry name" value="PrmC_N"/>
    <property type="match status" value="1"/>
</dbReference>
<keyword evidence="3 5" id="KW-0949">S-adenosyl-L-methionine</keyword>
<gene>
    <name evidence="5 8" type="primary">prmC</name>
    <name evidence="8" type="ORF">INQ84_02750</name>
</gene>
<dbReference type="NCBIfam" id="TIGR03534">
    <property type="entry name" value="RF_mod_PrmC"/>
    <property type="match status" value="1"/>
</dbReference>
<evidence type="ECO:0000313" key="9">
    <source>
        <dbReference type="Proteomes" id="UP000825134"/>
    </source>
</evidence>
<name>A0AAQ0EL50_9CHLA</name>
<evidence type="ECO:0000259" key="6">
    <source>
        <dbReference type="Pfam" id="PF05175"/>
    </source>
</evidence>
<feature type="binding site" evidence="5">
    <location>
        <begin position="182"/>
        <end position="185"/>
    </location>
    <ligand>
        <name>substrate</name>
    </ligand>
</feature>
<dbReference type="InterPro" id="IPR007848">
    <property type="entry name" value="Small_mtfrase_dom"/>
</dbReference>
<feature type="binding site" evidence="5">
    <location>
        <position position="141"/>
    </location>
    <ligand>
        <name>S-adenosyl-L-methionine</name>
        <dbReference type="ChEBI" id="CHEBI:59789"/>
    </ligand>
</feature>
<dbReference type="PANTHER" id="PTHR18895">
    <property type="entry name" value="HEMK METHYLTRANSFERASE"/>
    <property type="match status" value="1"/>
</dbReference>
<dbReference type="SUPFAM" id="SSF53335">
    <property type="entry name" value="S-adenosyl-L-methionine-dependent methyltransferases"/>
    <property type="match status" value="1"/>
</dbReference>
<dbReference type="CDD" id="cd02440">
    <property type="entry name" value="AdoMet_MTases"/>
    <property type="match status" value="1"/>
</dbReference>
<reference evidence="8" key="1">
    <citation type="journal article" date="2021" name="Front. Microbiol.">
        <title>Generation of Tetracycline and Rifamycin Resistant Chlamydia Suis Recombinants.</title>
        <authorList>
            <person name="Marti H."/>
            <person name="Bommana S."/>
            <person name="Read T.D."/>
            <person name="Pesch T."/>
            <person name="Prahauser B."/>
            <person name="Dean D."/>
            <person name="Borel N."/>
        </authorList>
    </citation>
    <scope>NUCLEOTIDE SEQUENCE</scope>
    <source>
        <strain evidence="8">208.1</strain>
    </source>
</reference>
<evidence type="ECO:0000256" key="1">
    <source>
        <dbReference type="ARBA" id="ARBA00022603"/>
    </source>
</evidence>
<dbReference type="FunFam" id="3.40.50.150:FF:000053">
    <property type="entry name" value="Release factor glutamine methyltransferase"/>
    <property type="match status" value="1"/>
</dbReference>
<dbReference type="EMBL" id="CP063185">
    <property type="protein sequence ID" value="QYC74030.1"/>
    <property type="molecule type" value="Genomic_DNA"/>
</dbReference>
<keyword evidence="1 5" id="KW-0489">Methyltransferase</keyword>
<feature type="domain" description="Methyltransferase small" evidence="6">
    <location>
        <begin position="103"/>
        <end position="187"/>
    </location>
</feature>
<dbReference type="InterPro" id="IPR029063">
    <property type="entry name" value="SAM-dependent_MTases_sf"/>
</dbReference>
<proteinExistence type="inferred from homology"/>
<evidence type="ECO:0000256" key="3">
    <source>
        <dbReference type="ARBA" id="ARBA00022691"/>
    </source>
</evidence>
<comment type="caution">
    <text evidence="5">Lacks conserved residue(s) required for the propagation of feature annotation.</text>
</comment>
<accession>A0AAQ0EL50</accession>
<dbReference type="InterPro" id="IPR040758">
    <property type="entry name" value="PrmC_N"/>
</dbReference>
<dbReference type="EC" id="2.1.1.297" evidence="5"/>
<organism evidence="8 9">
    <name type="scientific">Chlamydia suis</name>
    <dbReference type="NCBI Taxonomy" id="83559"/>
    <lineage>
        <taxon>Bacteria</taxon>
        <taxon>Pseudomonadati</taxon>
        <taxon>Chlamydiota</taxon>
        <taxon>Chlamydiia</taxon>
        <taxon>Chlamydiales</taxon>
        <taxon>Chlamydiaceae</taxon>
        <taxon>Chlamydia/Chlamydophila group</taxon>
        <taxon>Chlamydia</taxon>
    </lineage>
</organism>
<dbReference type="AlphaFoldDB" id="A0AAQ0EL50"/>
<dbReference type="PANTHER" id="PTHR18895:SF74">
    <property type="entry name" value="MTRF1L RELEASE FACTOR GLUTAMINE METHYLTRANSFERASE"/>
    <property type="match status" value="1"/>
</dbReference>
<dbReference type="Gene3D" id="3.40.50.150">
    <property type="entry name" value="Vaccinia Virus protein VP39"/>
    <property type="match status" value="1"/>
</dbReference>
<dbReference type="GO" id="GO:0102559">
    <property type="term" value="F:peptide chain release factor N(5)-glutamine methyltransferase activity"/>
    <property type="evidence" value="ECO:0007669"/>
    <property type="project" value="UniProtKB-EC"/>
</dbReference>
<feature type="domain" description="Release factor glutamine methyltransferase N-terminal" evidence="7">
    <location>
        <begin position="4"/>
        <end position="72"/>
    </location>
</feature>
<dbReference type="Proteomes" id="UP000825134">
    <property type="component" value="Chromosome"/>
</dbReference>
<dbReference type="GO" id="GO:0032259">
    <property type="term" value="P:methylation"/>
    <property type="evidence" value="ECO:0007669"/>
    <property type="project" value="UniProtKB-KW"/>
</dbReference>
<feature type="binding site" evidence="5">
    <location>
        <position position="182"/>
    </location>
    <ligand>
        <name>S-adenosyl-L-methionine</name>
        <dbReference type="ChEBI" id="CHEBI:59789"/>
    </ligand>
</feature>
<protein>
    <recommendedName>
        <fullName evidence="5">Release factor glutamine methyltransferase</fullName>
        <shortName evidence="5">RF MTase</shortName>
        <ecNumber evidence="5">2.1.1.297</ecNumber>
    </recommendedName>
    <alternativeName>
        <fullName evidence="5">N5-glutamine methyltransferase PrmC</fullName>
    </alternativeName>
    <alternativeName>
        <fullName evidence="5">Protein-(glutamine-N5) MTase PrmC</fullName>
    </alternativeName>
    <alternativeName>
        <fullName evidence="5">Protein-glutamine N-methyltransferase PrmC</fullName>
    </alternativeName>
</protein>
<evidence type="ECO:0000256" key="4">
    <source>
        <dbReference type="ARBA" id="ARBA00048391"/>
    </source>
</evidence>
<dbReference type="InterPro" id="IPR050320">
    <property type="entry name" value="N5-glutamine_MTase"/>
</dbReference>
<comment type="function">
    <text evidence="5">Methylates the class 1 translation termination release factors RF1/PrfA and RF2/PrfB on the glutamine residue of the universally conserved GGQ motif.</text>
</comment>
<dbReference type="Pfam" id="PF05175">
    <property type="entry name" value="MTS"/>
    <property type="match status" value="1"/>
</dbReference>
<evidence type="ECO:0000313" key="8">
    <source>
        <dbReference type="EMBL" id="QYC74030.1"/>
    </source>
</evidence>
<dbReference type="InterPro" id="IPR004556">
    <property type="entry name" value="HemK-like"/>
</dbReference>
<evidence type="ECO:0000259" key="7">
    <source>
        <dbReference type="Pfam" id="PF17827"/>
    </source>
</evidence>
<dbReference type="InterPro" id="IPR019874">
    <property type="entry name" value="RF_methyltr_PrmC"/>
</dbReference>
<keyword evidence="2 5" id="KW-0808">Transferase</keyword>
<evidence type="ECO:0000256" key="5">
    <source>
        <dbReference type="HAMAP-Rule" id="MF_02126"/>
    </source>
</evidence>
<comment type="catalytic activity">
    <reaction evidence="4 5">
        <text>L-glutaminyl-[peptide chain release factor] + S-adenosyl-L-methionine = N(5)-methyl-L-glutaminyl-[peptide chain release factor] + S-adenosyl-L-homocysteine + H(+)</text>
        <dbReference type="Rhea" id="RHEA:42896"/>
        <dbReference type="Rhea" id="RHEA-COMP:10271"/>
        <dbReference type="Rhea" id="RHEA-COMP:10272"/>
        <dbReference type="ChEBI" id="CHEBI:15378"/>
        <dbReference type="ChEBI" id="CHEBI:30011"/>
        <dbReference type="ChEBI" id="CHEBI:57856"/>
        <dbReference type="ChEBI" id="CHEBI:59789"/>
        <dbReference type="ChEBI" id="CHEBI:61891"/>
        <dbReference type="EC" id="2.1.1.297"/>
    </reaction>
</comment>
<dbReference type="NCBIfam" id="TIGR00536">
    <property type="entry name" value="hemK_fam"/>
    <property type="match status" value="1"/>
</dbReference>
<comment type="similarity">
    <text evidence="5">Belongs to the protein N5-glutamine methyltransferase family. PrmC subfamily.</text>
</comment>